<dbReference type="Proteomes" id="UP000608071">
    <property type="component" value="Unassembled WGS sequence"/>
</dbReference>
<proteinExistence type="predicted"/>
<comment type="caution">
    <text evidence="1">The sequence shown here is derived from an EMBL/GenBank/DDBJ whole genome shotgun (WGS) entry which is preliminary data.</text>
</comment>
<evidence type="ECO:0000313" key="2">
    <source>
        <dbReference type="Proteomes" id="UP000608071"/>
    </source>
</evidence>
<accession>A0ABR8T3X4</accession>
<dbReference type="RefSeq" id="WP_191803139.1">
    <property type="nucleotide sequence ID" value="NZ_JACSQL010000011.1"/>
</dbReference>
<protein>
    <submittedName>
        <fullName evidence="1">Uncharacterized protein</fullName>
    </submittedName>
</protein>
<keyword evidence="2" id="KW-1185">Reference proteome</keyword>
<sequence length="127" mass="14529">MYTTAYRPTQDFLITDLSDSHYDKLIIFKHCVCQIGDIENYMPYCFTGSILIDMMAKMGAKNNDRFLTCRVINGKLEDGSWAFVKLSRKDDLRVLSNRTLVQHCPDSLVGSVLTQVQRKMLIKGLSI</sequence>
<dbReference type="EMBL" id="JACSQL010000011">
    <property type="protein sequence ID" value="MBD7970243.1"/>
    <property type="molecule type" value="Genomic_DNA"/>
</dbReference>
<reference evidence="1 2" key="1">
    <citation type="submission" date="2020-08" db="EMBL/GenBank/DDBJ databases">
        <title>A Genomic Blueprint of the Chicken Gut Microbiome.</title>
        <authorList>
            <person name="Gilroy R."/>
            <person name="Ravi A."/>
            <person name="Getino M."/>
            <person name="Pursley I."/>
            <person name="Horton D.L."/>
            <person name="Alikhan N.-F."/>
            <person name="Baker D."/>
            <person name="Gharbi K."/>
            <person name="Hall N."/>
            <person name="Watson M."/>
            <person name="Adriaenssens E.M."/>
            <person name="Foster-Nyarko E."/>
            <person name="Jarju S."/>
            <person name="Secka A."/>
            <person name="Antonio M."/>
            <person name="Oren A."/>
            <person name="Chaudhuri R."/>
            <person name="La Ragione R.M."/>
            <person name="Hildebrand F."/>
            <person name="Pallen M.J."/>
        </authorList>
    </citation>
    <scope>NUCLEOTIDE SEQUENCE [LARGE SCALE GENOMIC DNA]</scope>
    <source>
        <strain evidence="1 2">Sa2BVA9</strain>
    </source>
</reference>
<gene>
    <name evidence="1" type="ORF">H9647_19445</name>
</gene>
<name>A0ABR8T3X4_9BACL</name>
<organism evidence="1 2">
    <name type="scientific">Paenibacillus gallinarum</name>
    <dbReference type="NCBI Taxonomy" id="2762232"/>
    <lineage>
        <taxon>Bacteria</taxon>
        <taxon>Bacillati</taxon>
        <taxon>Bacillota</taxon>
        <taxon>Bacilli</taxon>
        <taxon>Bacillales</taxon>
        <taxon>Paenibacillaceae</taxon>
        <taxon>Paenibacillus</taxon>
    </lineage>
</organism>
<evidence type="ECO:0000313" key="1">
    <source>
        <dbReference type="EMBL" id="MBD7970243.1"/>
    </source>
</evidence>